<dbReference type="AlphaFoldDB" id="A0A433T245"/>
<dbReference type="InterPro" id="IPR017452">
    <property type="entry name" value="GPCR_Rhodpsn_7TM"/>
</dbReference>
<feature type="domain" description="G-protein coupled receptors family 1 profile" evidence="6">
    <location>
        <begin position="77"/>
        <end position="191"/>
    </location>
</feature>
<comment type="subcellular location">
    <subcellularLocation>
        <location evidence="1">Membrane</location>
    </subcellularLocation>
</comment>
<dbReference type="GO" id="GO:0016020">
    <property type="term" value="C:membrane"/>
    <property type="evidence" value="ECO:0007669"/>
    <property type="project" value="UniProtKB-SubCell"/>
</dbReference>
<evidence type="ECO:0000313" key="8">
    <source>
        <dbReference type="Proteomes" id="UP000271974"/>
    </source>
</evidence>
<evidence type="ECO:0000256" key="4">
    <source>
        <dbReference type="ARBA" id="ARBA00023136"/>
    </source>
</evidence>
<keyword evidence="4 5" id="KW-0472">Membrane</keyword>
<evidence type="ECO:0000313" key="7">
    <source>
        <dbReference type="EMBL" id="RUS75607.1"/>
    </source>
</evidence>
<evidence type="ECO:0000256" key="3">
    <source>
        <dbReference type="ARBA" id="ARBA00022989"/>
    </source>
</evidence>
<proteinExistence type="predicted"/>
<reference evidence="7 8" key="1">
    <citation type="submission" date="2019-01" db="EMBL/GenBank/DDBJ databases">
        <title>A draft genome assembly of the solar-powered sea slug Elysia chlorotica.</title>
        <authorList>
            <person name="Cai H."/>
            <person name="Li Q."/>
            <person name="Fang X."/>
            <person name="Li J."/>
            <person name="Curtis N.E."/>
            <person name="Altenburger A."/>
            <person name="Shibata T."/>
            <person name="Feng M."/>
            <person name="Maeda T."/>
            <person name="Schwartz J.A."/>
            <person name="Shigenobu S."/>
            <person name="Lundholm N."/>
            <person name="Nishiyama T."/>
            <person name="Yang H."/>
            <person name="Hasebe M."/>
            <person name="Li S."/>
            <person name="Pierce S.K."/>
            <person name="Wang J."/>
        </authorList>
    </citation>
    <scope>NUCLEOTIDE SEQUENCE [LARGE SCALE GENOMIC DNA]</scope>
    <source>
        <strain evidence="7">EC2010</strain>
        <tissue evidence="7">Whole organism of an adult</tissue>
    </source>
</reference>
<keyword evidence="2 5" id="KW-0812">Transmembrane</keyword>
<dbReference type="PROSITE" id="PS50262">
    <property type="entry name" value="G_PROTEIN_RECEP_F1_2"/>
    <property type="match status" value="1"/>
</dbReference>
<accession>A0A433T245</accession>
<evidence type="ECO:0000259" key="6">
    <source>
        <dbReference type="PROSITE" id="PS50262"/>
    </source>
</evidence>
<organism evidence="7 8">
    <name type="scientific">Elysia chlorotica</name>
    <name type="common">Eastern emerald elysia</name>
    <name type="synonym">Sea slug</name>
    <dbReference type="NCBI Taxonomy" id="188477"/>
    <lineage>
        <taxon>Eukaryota</taxon>
        <taxon>Metazoa</taxon>
        <taxon>Spiralia</taxon>
        <taxon>Lophotrochozoa</taxon>
        <taxon>Mollusca</taxon>
        <taxon>Gastropoda</taxon>
        <taxon>Heterobranchia</taxon>
        <taxon>Euthyneura</taxon>
        <taxon>Panpulmonata</taxon>
        <taxon>Sacoglossa</taxon>
        <taxon>Placobranchoidea</taxon>
        <taxon>Plakobranchidae</taxon>
        <taxon>Elysia</taxon>
    </lineage>
</organism>
<evidence type="ECO:0000256" key="2">
    <source>
        <dbReference type="ARBA" id="ARBA00022692"/>
    </source>
</evidence>
<comment type="caution">
    <text evidence="7">The sequence shown here is derived from an EMBL/GenBank/DDBJ whole genome shotgun (WGS) entry which is preliminary data.</text>
</comment>
<dbReference type="OrthoDB" id="6083252at2759"/>
<protein>
    <recommendedName>
        <fullName evidence="6">G-protein coupled receptors family 1 profile domain-containing protein</fullName>
    </recommendedName>
</protein>
<feature type="transmembrane region" description="Helical" evidence="5">
    <location>
        <begin position="98"/>
        <end position="119"/>
    </location>
</feature>
<feature type="transmembrane region" description="Helical" evidence="5">
    <location>
        <begin position="68"/>
        <end position="86"/>
    </location>
</feature>
<evidence type="ECO:0000256" key="5">
    <source>
        <dbReference type="SAM" id="Phobius"/>
    </source>
</evidence>
<keyword evidence="3 5" id="KW-1133">Transmembrane helix</keyword>
<feature type="non-terminal residue" evidence="7">
    <location>
        <position position="191"/>
    </location>
</feature>
<evidence type="ECO:0000256" key="1">
    <source>
        <dbReference type="ARBA" id="ARBA00004370"/>
    </source>
</evidence>
<keyword evidence="8" id="KW-1185">Reference proteome</keyword>
<sequence>MSGESEVSFAQVLATLQHKPKEALVTTSSYLKLEFLDRLPNYDHKEMSYYNTNHPGDPLKNLFKANEHLAVVMGLFANTLIVMVFVRVLGMTRLPSRLIVSLAVVNLVSCLVLTLHTTATSTSMLSNSETDCRFVGCLYHESNILFYYALSCAIVERIIACNLPSYYCHALHVIGPTVIVSPWAFWTLNIL</sequence>
<name>A0A433T245_ELYCH</name>
<gene>
    <name evidence="7" type="ORF">EGW08_016633</name>
</gene>
<dbReference type="Proteomes" id="UP000271974">
    <property type="component" value="Unassembled WGS sequence"/>
</dbReference>
<dbReference type="EMBL" id="RQTK01000725">
    <property type="protein sequence ID" value="RUS75607.1"/>
    <property type="molecule type" value="Genomic_DNA"/>
</dbReference>